<dbReference type="Proteomes" id="UP001158576">
    <property type="component" value="Chromosome PAR"/>
</dbReference>
<dbReference type="PROSITE" id="PS50089">
    <property type="entry name" value="ZF_RING_2"/>
    <property type="match status" value="1"/>
</dbReference>
<dbReference type="PANTHER" id="PTHR23041">
    <property type="entry name" value="RING FINGER DOMAIN-CONTAINING"/>
    <property type="match status" value="1"/>
</dbReference>
<dbReference type="EMBL" id="OU015568">
    <property type="protein sequence ID" value="CAG5088373.1"/>
    <property type="molecule type" value="Genomic_DNA"/>
</dbReference>
<accession>A0ABN7S488</accession>
<reference evidence="8 9" key="1">
    <citation type="submission" date="2021-04" db="EMBL/GenBank/DDBJ databases">
        <authorList>
            <person name="Bliznina A."/>
        </authorList>
    </citation>
    <scope>NUCLEOTIDE SEQUENCE [LARGE SCALE GENOMIC DNA]</scope>
</reference>
<evidence type="ECO:0000256" key="1">
    <source>
        <dbReference type="ARBA" id="ARBA00022723"/>
    </source>
</evidence>
<keyword evidence="9" id="KW-1185">Reference proteome</keyword>
<protein>
    <submittedName>
        <fullName evidence="8">Oidioi.mRNA.OKI2018_I69.PAR.g11820.t1.cds</fullName>
    </submittedName>
</protein>
<name>A0ABN7S488_OIKDI</name>
<evidence type="ECO:0000256" key="2">
    <source>
        <dbReference type="ARBA" id="ARBA00022771"/>
    </source>
</evidence>
<evidence type="ECO:0000256" key="5">
    <source>
        <dbReference type="SAM" id="Coils"/>
    </source>
</evidence>
<keyword evidence="3" id="KW-0862">Zinc</keyword>
<evidence type="ECO:0000256" key="6">
    <source>
        <dbReference type="SAM" id="MobiDB-lite"/>
    </source>
</evidence>
<evidence type="ECO:0000256" key="4">
    <source>
        <dbReference type="PROSITE-ProRule" id="PRU00175"/>
    </source>
</evidence>
<evidence type="ECO:0000259" key="7">
    <source>
        <dbReference type="PROSITE" id="PS50089"/>
    </source>
</evidence>
<feature type="region of interest" description="Disordered" evidence="6">
    <location>
        <begin position="199"/>
        <end position="229"/>
    </location>
</feature>
<feature type="compositionally biased region" description="Acidic residues" evidence="6">
    <location>
        <begin position="205"/>
        <end position="215"/>
    </location>
</feature>
<feature type="coiled-coil region" evidence="5">
    <location>
        <begin position="115"/>
        <end position="177"/>
    </location>
</feature>
<dbReference type="InterPro" id="IPR001841">
    <property type="entry name" value="Znf_RING"/>
</dbReference>
<proteinExistence type="predicted"/>
<evidence type="ECO:0000256" key="3">
    <source>
        <dbReference type="ARBA" id="ARBA00022833"/>
    </source>
</evidence>
<dbReference type="PANTHER" id="PTHR23041:SF78">
    <property type="entry name" value="E3 UBIQUITIN-PROTEIN LIGASE RNF4"/>
    <property type="match status" value="1"/>
</dbReference>
<sequence length="286" mass="32150">MKGLSKNLGVTESYVACFGSIGKCSSCELVTKSTANIKGNRYCVCCASKKFPEESKKAKFEKTDAKFKCYAGRSKGCGADQLNYREFYVGTCCENAALRADDYRYETLKIVNEIFEETRDEEGIVEKRVEDAEKQVESSRKVMEVDQKLVEEVLKKAQESSQAFEEAKVDAEKCKEELAKIRKWRKKVQKRSLVLSKAAMKEDNSDAESSGESDEPETKKSKGGEENNEDDNCKICCEVFSEAHPLAALTACGHIACFNCLSNLPQKTCPTCRKKFTKRNILKLFK</sequence>
<feature type="domain" description="RING-type" evidence="7">
    <location>
        <begin position="233"/>
        <end position="273"/>
    </location>
</feature>
<keyword evidence="5" id="KW-0175">Coiled coil</keyword>
<dbReference type="Gene3D" id="3.30.40.10">
    <property type="entry name" value="Zinc/RING finger domain, C3HC4 (zinc finger)"/>
    <property type="match status" value="1"/>
</dbReference>
<evidence type="ECO:0000313" key="9">
    <source>
        <dbReference type="Proteomes" id="UP001158576"/>
    </source>
</evidence>
<keyword evidence="2 4" id="KW-0863">Zinc-finger</keyword>
<dbReference type="Pfam" id="PF14634">
    <property type="entry name" value="zf-RING_5"/>
    <property type="match status" value="1"/>
</dbReference>
<dbReference type="SUPFAM" id="SSF57850">
    <property type="entry name" value="RING/U-box"/>
    <property type="match status" value="1"/>
</dbReference>
<gene>
    <name evidence="8" type="ORF">OKIOD_LOCUS3378</name>
</gene>
<evidence type="ECO:0000313" key="8">
    <source>
        <dbReference type="EMBL" id="CAG5088373.1"/>
    </source>
</evidence>
<organism evidence="8 9">
    <name type="scientific">Oikopleura dioica</name>
    <name type="common">Tunicate</name>
    <dbReference type="NCBI Taxonomy" id="34765"/>
    <lineage>
        <taxon>Eukaryota</taxon>
        <taxon>Metazoa</taxon>
        <taxon>Chordata</taxon>
        <taxon>Tunicata</taxon>
        <taxon>Appendicularia</taxon>
        <taxon>Copelata</taxon>
        <taxon>Oikopleuridae</taxon>
        <taxon>Oikopleura</taxon>
    </lineage>
</organism>
<keyword evidence="1" id="KW-0479">Metal-binding</keyword>
<dbReference type="SMART" id="SM00184">
    <property type="entry name" value="RING"/>
    <property type="match status" value="1"/>
</dbReference>
<dbReference type="InterPro" id="IPR047134">
    <property type="entry name" value="RNF4"/>
</dbReference>
<dbReference type="InterPro" id="IPR013083">
    <property type="entry name" value="Znf_RING/FYVE/PHD"/>
</dbReference>
<feature type="compositionally biased region" description="Basic and acidic residues" evidence="6">
    <location>
        <begin position="216"/>
        <end position="225"/>
    </location>
</feature>